<keyword evidence="1" id="KW-0472">Membrane</keyword>
<feature type="transmembrane region" description="Helical" evidence="1">
    <location>
        <begin position="29"/>
        <end position="52"/>
    </location>
</feature>
<evidence type="ECO:0008006" key="4">
    <source>
        <dbReference type="Google" id="ProtNLM"/>
    </source>
</evidence>
<dbReference type="RefSeq" id="WP_101551739.1">
    <property type="nucleotide sequence ID" value="NZ_DBFBJK010000094.1"/>
</dbReference>
<protein>
    <recommendedName>
        <fullName evidence="4">Small-conductance mechanosensitive channel</fullName>
    </recommendedName>
</protein>
<feature type="transmembrane region" description="Helical" evidence="1">
    <location>
        <begin position="165"/>
        <end position="183"/>
    </location>
</feature>
<keyword evidence="1" id="KW-0812">Transmembrane</keyword>
<evidence type="ECO:0000256" key="1">
    <source>
        <dbReference type="SAM" id="Phobius"/>
    </source>
</evidence>
<keyword evidence="1" id="KW-1133">Transmembrane helix</keyword>
<feature type="transmembrane region" description="Helical" evidence="1">
    <location>
        <begin position="188"/>
        <end position="207"/>
    </location>
</feature>
<sequence>MKSAVTESNFKGMSDDQFTREFGKPSIRIGSITLIIGFVLAFVPAFTLWLVYGVVPTPAEIAIIFTLVVSSGFAWMVVEPISYYGVLGAAGSYMAFLSGNISNMRLPCAMVAQEVTGVKPGTKEGELMATIGIAGSIVTNLIFVTLGAIGGTLLLGALPASVKDAFKYVPASIFAIMFTNFMLKRPDLGAFGVISALLILTVGSMFIPLPLQMLLNVVLVVAVGILIYRKKKKI</sequence>
<proteinExistence type="predicted"/>
<feature type="transmembrane region" description="Helical" evidence="1">
    <location>
        <begin position="59"/>
        <end position="78"/>
    </location>
</feature>
<reference evidence="2 3" key="1">
    <citation type="submission" date="2018-10" db="EMBL/GenBank/DDBJ databases">
        <title>Anaerotruncus faecis sp. nov., isolated from human feces.</title>
        <authorList>
            <person name="Wang Y.-J."/>
        </authorList>
    </citation>
    <scope>NUCLEOTIDE SEQUENCE [LARGE SCALE GENOMIC DNA]</scope>
    <source>
        <strain evidence="2 3">22A2-44</strain>
    </source>
</reference>
<accession>A0A498CLP9</accession>
<name>A0A498CLP9_9FIRM</name>
<gene>
    <name evidence="2" type="ORF">D4A47_07825</name>
</gene>
<keyword evidence="3" id="KW-1185">Reference proteome</keyword>
<organism evidence="2 3">
    <name type="scientific">Anaerotruncus massiliensis</name>
    <name type="common">ex Liu et al. 2021</name>
    <dbReference type="NCBI Taxonomy" id="2321404"/>
    <lineage>
        <taxon>Bacteria</taxon>
        <taxon>Bacillati</taxon>
        <taxon>Bacillota</taxon>
        <taxon>Clostridia</taxon>
        <taxon>Eubacteriales</taxon>
        <taxon>Oscillospiraceae</taxon>
        <taxon>Anaerotruncus</taxon>
    </lineage>
</organism>
<evidence type="ECO:0000313" key="2">
    <source>
        <dbReference type="EMBL" id="RLL10958.1"/>
    </source>
</evidence>
<dbReference type="AlphaFoldDB" id="A0A498CLP9"/>
<dbReference type="Proteomes" id="UP000276301">
    <property type="component" value="Unassembled WGS sequence"/>
</dbReference>
<feature type="transmembrane region" description="Helical" evidence="1">
    <location>
        <begin position="127"/>
        <end position="153"/>
    </location>
</feature>
<feature type="transmembrane region" description="Helical" evidence="1">
    <location>
        <begin position="84"/>
        <end position="106"/>
    </location>
</feature>
<feature type="transmembrane region" description="Helical" evidence="1">
    <location>
        <begin position="213"/>
        <end position="229"/>
    </location>
</feature>
<comment type="caution">
    <text evidence="2">The sequence shown here is derived from an EMBL/GenBank/DDBJ whole genome shotgun (WGS) entry which is preliminary data.</text>
</comment>
<dbReference type="EMBL" id="RCHT01000011">
    <property type="protein sequence ID" value="RLL10958.1"/>
    <property type="molecule type" value="Genomic_DNA"/>
</dbReference>
<evidence type="ECO:0000313" key="3">
    <source>
        <dbReference type="Proteomes" id="UP000276301"/>
    </source>
</evidence>